<reference evidence="2 3" key="1">
    <citation type="submission" date="2019-03" db="EMBL/GenBank/DDBJ databases">
        <title>Draft genome sequences of novel Actinobacteria.</title>
        <authorList>
            <person name="Sahin N."/>
            <person name="Ay H."/>
            <person name="Saygin H."/>
        </authorList>
    </citation>
    <scope>NUCLEOTIDE SEQUENCE [LARGE SCALE GENOMIC DNA]</scope>
    <source>
        <strain evidence="2 3">JCM 30547</strain>
    </source>
</reference>
<proteinExistence type="predicted"/>
<feature type="transmembrane region" description="Helical" evidence="1">
    <location>
        <begin position="89"/>
        <end position="113"/>
    </location>
</feature>
<dbReference type="EMBL" id="SMKA01000044">
    <property type="protein sequence ID" value="TDC30516.1"/>
    <property type="molecule type" value="Genomic_DNA"/>
</dbReference>
<comment type="caution">
    <text evidence="2">The sequence shown here is derived from an EMBL/GenBank/DDBJ whole genome shotgun (WGS) entry which is preliminary data.</text>
</comment>
<accession>A0A4R4Q5S9</accession>
<dbReference type="Proteomes" id="UP000295075">
    <property type="component" value="Unassembled WGS sequence"/>
</dbReference>
<dbReference type="AlphaFoldDB" id="A0A4R4Q5S9"/>
<gene>
    <name evidence="2" type="ORF">E1261_13040</name>
</gene>
<dbReference type="InterPro" id="IPR015943">
    <property type="entry name" value="WD40/YVTN_repeat-like_dom_sf"/>
</dbReference>
<dbReference type="Gene3D" id="2.130.10.10">
    <property type="entry name" value="YVTN repeat-like/Quinoprotein amine dehydrogenase"/>
    <property type="match status" value="1"/>
</dbReference>
<feature type="transmembrane region" description="Helical" evidence="1">
    <location>
        <begin position="65"/>
        <end position="83"/>
    </location>
</feature>
<feature type="transmembrane region" description="Helical" evidence="1">
    <location>
        <begin position="129"/>
        <end position="150"/>
    </location>
</feature>
<dbReference type="InterPro" id="IPR011047">
    <property type="entry name" value="Quinoprotein_ADH-like_sf"/>
</dbReference>
<dbReference type="SUPFAM" id="SSF50998">
    <property type="entry name" value="Quinoprotein alcohol dehydrogenase-like"/>
    <property type="match status" value="1"/>
</dbReference>
<keyword evidence="3" id="KW-1185">Reference proteome</keyword>
<evidence type="ECO:0000313" key="3">
    <source>
        <dbReference type="Proteomes" id="UP000295075"/>
    </source>
</evidence>
<name>A0A4R4Q5S9_9ACTN</name>
<keyword evidence="1" id="KW-0472">Membrane</keyword>
<keyword evidence="1" id="KW-1133">Transmembrane helix</keyword>
<evidence type="ECO:0000313" key="2">
    <source>
        <dbReference type="EMBL" id="TDC30516.1"/>
    </source>
</evidence>
<dbReference type="OrthoDB" id="3819117at2"/>
<keyword evidence="1" id="KW-0812">Transmembrane</keyword>
<protein>
    <submittedName>
        <fullName evidence="2">Uncharacterized protein</fullName>
    </submittedName>
</protein>
<sequence length="608" mass="64573">MVLPWLEISGERATDPREVFRGLQILSSVRDQVETTYLSASAQSLVLGYLVFAFACLLSPVSLTGVISSIAGTATTAALLMAIDPLHEASWRFGPLVAVVLWITTVVVAVIGWSSEPREVVRSARKRRFALVTAAAVTLAAASFGGVSGWDAWKHRCSAQVAQTPDASLQTIHTEPVDRADLRPIEASNDLFSNPQGARAVLASAREPGGGFRPASQVFVANRSDQSAVPTGYLNDDPVVSVWRRGGPSRSVAVLDRTTGRARWGRANVEGAVPGRKVPGQLTTSQLGSRPLAASFAAADGELEWCTWIGKGTLTEDRSMFYSSLSADKELYVVRGPVEDPDNPYKRPSDPSVLLARIDARSGEVAWEESVSGVNAVGALEIFGEQILLSRVNPGPGWPRTLQVGSDSSAGSLVARSTSTGDAAWTYAGPDRSRWVVNAVGVHDDTALVVARGLTTDLKGASDDGRFRSWLIGLDGNGKERWRHDLRGTATDKLADATRLAGDAVLTVESTWKEPAQRLVAREIATGKARWTRSTGSSLSDIDLERSAVIGNQLVVAVQGNEGGLLAIDLATGREQTIIATGGVQSVVASDKSITFAAEGLVITLDRA</sequence>
<feature type="transmembrane region" description="Helical" evidence="1">
    <location>
        <begin position="37"/>
        <end position="58"/>
    </location>
</feature>
<evidence type="ECO:0000256" key="1">
    <source>
        <dbReference type="SAM" id="Phobius"/>
    </source>
</evidence>
<organism evidence="2 3">
    <name type="scientific">Kribbella albertanoniae</name>
    <dbReference type="NCBI Taxonomy" id="1266829"/>
    <lineage>
        <taxon>Bacteria</taxon>
        <taxon>Bacillati</taxon>
        <taxon>Actinomycetota</taxon>
        <taxon>Actinomycetes</taxon>
        <taxon>Propionibacteriales</taxon>
        <taxon>Kribbellaceae</taxon>
        <taxon>Kribbella</taxon>
    </lineage>
</organism>